<comment type="caution">
    <text evidence="2">The sequence shown here is derived from an EMBL/GenBank/DDBJ whole genome shotgun (WGS) entry which is preliminary data.</text>
</comment>
<accession>A0A3E3JYZ6</accession>
<evidence type="ECO:0000313" key="2">
    <source>
        <dbReference type="EMBL" id="RGE84860.1"/>
    </source>
</evidence>
<feature type="transmembrane region" description="Helical" evidence="1">
    <location>
        <begin position="35"/>
        <end position="58"/>
    </location>
</feature>
<keyword evidence="1" id="KW-0812">Transmembrane</keyword>
<evidence type="ECO:0000256" key="1">
    <source>
        <dbReference type="SAM" id="Phobius"/>
    </source>
</evidence>
<dbReference type="OrthoDB" id="1698854at2"/>
<keyword evidence="1" id="KW-0472">Membrane</keyword>
<dbReference type="AlphaFoldDB" id="A0A3E3JYZ6"/>
<feature type="transmembrane region" description="Helical" evidence="1">
    <location>
        <begin position="6"/>
        <end position="23"/>
    </location>
</feature>
<reference evidence="2 3" key="1">
    <citation type="submission" date="2018-08" db="EMBL/GenBank/DDBJ databases">
        <title>A genome reference for cultivated species of the human gut microbiota.</title>
        <authorList>
            <person name="Zou Y."/>
            <person name="Xue W."/>
            <person name="Luo G."/>
        </authorList>
    </citation>
    <scope>NUCLEOTIDE SEQUENCE [LARGE SCALE GENOMIC DNA]</scope>
    <source>
        <strain evidence="2 3">AF37-2AT</strain>
    </source>
</reference>
<dbReference type="Proteomes" id="UP000261080">
    <property type="component" value="Unassembled WGS sequence"/>
</dbReference>
<evidence type="ECO:0000313" key="3">
    <source>
        <dbReference type="Proteomes" id="UP000261080"/>
    </source>
</evidence>
<dbReference type="EMBL" id="QVLX01000011">
    <property type="protein sequence ID" value="RGE84860.1"/>
    <property type="molecule type" value="Genomic_DNA"/>
</dbReference>
<dbReference type="InterPro" id="IPR010718">
    <property type="entry name" value="DUF1294"/>
</dbReference>
<keyword evidence="1" id="KW-1133">Transmembrane helix</keyword>
<keyword evidence="3" id="KW-1185">Reference proteome</keyword>
<feature type="transmembrane region" description="Helical" evidence="1">
    <location>
        <begin position="70"/>
        <end position="87"/>
    </location>
</feature>
<name>A0A3E3JYZ6_9FIRM</name>
<dbReference type="Pfam" id="PF06961">
    <property type="entry name" value="DUF1294"/>
    <property type="match status" value="1"/>
</dbReference>
<sequence>MIWQYGLLTWAVWNVMVFTLYGVDKWKAKRQKWRISEMTLLGMAFVFGAAGAFAGMLLFHHKTRKWKFRILVPLFLLLQAAGGYWILR</sequence>
<proteinExistence type="predicted"/>
<protein>
    <submittedName>
        <fullName evidence="2">DUF1294 domain-containing protein</fullName>
    </submittedName>
</protein>
<dbReference type="RefSeq" id="WP_024733314.1">
    <property type="nucleotide sequence ID" value="NZ_BAABYU010000001.1"/>
</dbReference>
<organism evidence="2 3">
    <name type="scientific">Sellimonas intestinalis</name>
    <dbReference type="NCBI Taxonomy" id="1653434"/>
    <lineage>
        <taxon>Bacteria</taxon>
        <taxon>Bacillati</taxon>
        <taxon>Bacillota</taxon>
        <taxon>Clostridia</taxon>
        <taxon>Lachnospirales</taxon>
        <taxon>Lachnospiraceae</taxon>
        <taxon>Sellimonas</taxon>
    </lineage>
</organism>
<gene>
    <name evidence="2" type="ORF">DW016_14365</name>
</gene>
<dbReference type="GeneID" id="97193520"/>